<comment type="function">
    <text evidence="7">NDH-1 shuttles electrons from NADH, via FMN and iron-sulfur (Fe-S) centers, to quinones in the respiratory chain.</text>
</comment>
<dbReference type="GO" id="GO:0016491">
    <property type="term" value="F:oxidoreductase activity"/>
    <property type="evidence" value="ECO:0007669"/>
    <property type="project" value="UniProtKB-KW"/>
</dbReference>
<feature type="transmembrane region" description="Helical" evidence="8">
    <location>
        <begin position="58"/>
        <end position="79"/>
    </location>
</feature>
<dbReference type="Gene3D" id="1.20.58.1610">
    <property type="entry name" value="NADH:ubiquinone/plastoquinone oxidoreductase, chain 3"/>
    <property type="match status" value="1"/>
</dbReference>
<sequence length="127" mass="14334">MDSYIIIGFSAFIGTAFVGGAIILAKLLAFRTPDTVRKLQPFECSEDPIGGARIRFKVAYYIFALLFLLFDIETLFLFPCVKIFRAVVNGEVAGITHQLVLMELSVFIFILFSGLLYAWRKGVLIWE</sequence>
<dbReference type="GO" id="GO:0048038">
    <property type="term" value="F:quinone binding"/>
    <property type="evidence" value="ECO:0007669"/>
    <property type="project" value="UniProtKB-KW"/>
</dbReference>
<keyword evidence="5 8" id="KW-1133">Transmembrane helix</keyword>
<evidence type="ECO:0000256" key="7">
    <source>
        <dbReference type="RuleBase" id="RU003639"/>
    </source>
</evidence>
<evidence type="ECO:0000256" key="3">
    <source>
        <dbReference type="ARBA" id="ARBA00022448"/>
    </source>
</evidence>
<organism evidence="9 10">
    <name type="scientific">Candidatus Electrothrix marina</name>
    <dbReference type="NCBI Taxonomy" id="1859130"/>
    <lineage>
        <taxon>Bacteria</taxon>
        <taxon>Pseudomonadati</taxon>
        <taxon>Thermodesulfobacteriota</taxon>
        <taxon>Desulfobulbia</taxon>
        <taxon>Desulfobulbales</taxon>
        <taxon>Desulfobulbaceae</taxon>
        <taxon>Candidatus Electrothrix</taxon>
    </lineage>
</organism>
<keyword evidence="3" id="KW-0813">Transport</keyword>
<evidence type="ECO:0000256" key="4">
    <source>
        <dbReference type="ARBA" id="ARBA00022692"/>
    </source>
</evidence>
<dbReference type="GO" id="GO:0008137">
    <property type="term" value="F:NADH dehydrogenase (ubiquinone) activity"/>
    <property type="evidence" value="ECO:0007669"/>
    <property type="project" value="InterPro"/>
</dbReference>
<dbReference type="InterPro" id="IPR038430">
    <property type="entry name" value="NDAH_ubi_oxred_su3_sf"/>
</dbReference>
<dbReference type="Pfam" id="PF00507">
    <property type="entry name" value="Oxidored_q4"/>
    <property type="match status" value="1"/>
</dbReference>
<evidence type="ECO:0000256" key="1">
    <source>
        <dbReference type="ARBA" id="ARBA00004370"/>
    </source>
</evidence>
<comment type="catalytic activity">
    <reaction evidence="7">
        <text>a quinone + NADH + 5 H(+)(in) = a quinol + NAD(+) + 4 H(+)(out)</text>
        <dbReference type="Rhea" id="RHEA:57888"/>
        <dbReference type="ChEBI" id="CHEBI:15378"/>
        <dbReference type="ChEBI" id="CHEBI:24646"/>
        <dbReference type="ChEBI" id="CHEBI:57540"/>
        <dbReference type="ChEBI" id="CHEBI:57945"/>
        <dbReference type="ChEBI" id="CHEBI:132124"/>
    </reaction>
</comment>
<evidence type="ECO:0000256" key="2">
    <source>
        <dbReference type="ARBA" id="ARBA00008472"/>
    </source>
</evidence>
<keyword evidence="10" id="KW-1185">Reference proteome</keyword>
<evidence type="ECO:0000256" key="8">
    <source>
        <dbReference type="SAM" id="Phobius"/>
    </source>
</evidence>
<feature type="transmembrane region" description="Helical" evidence="8">
    <location>
        <begin position="6"/>
        <end position="29"/>
    </location>
</feature>
<evidence type="ECO:0000256" key="6">
    <source>
        <dbReference type="ARBA" id="ARBA00023136"/>
    </source>
</evidence>
<evidence type="ECO:0000256" key="5">
    <source>
        <dbReference type="ARBA" id="ARBA00022989"/>
    </source>
</evidence>
<dbReference type="GO" id="GO:0005886">
    <property type="term" value="C:plasma membrane"/>
    <property type="evidence" value="ECO:0007669"/>
    <property type="project" value="UniProtKB-SubCell"/>
</dbReference>
<dbReference type="InterPro" id="IPR000440">
    <property type="entry name" value="NADH_UbQ/plastoQ_OxRdtase_su3"/>
</dbReference>
<dbReference type="PANTHER" id="PTHR11058">
    <property type="entry name" value="NADH-UBIQUINONE OXIDOREDUCTASE CHAIN 3"/>
    <property type="match status" value="1"/>
</dbReference>
<protein>
    <recommendedName>
        <fullName evidence="7">NADH-quinone oxidoreductase subunit</fullName>
        <ecNumber evidence="7">7.1.1.-</ecNumber>
    </recommendedName>
</protein>
<keyword evidence="9" id="KW-0560">Oxidoreductase</keyword>
<dbReference type="EMBL" id="MTKS01000038">
    <property type="protein sequence ID" value="RWX52125.1"/>
    <property type="molecule type" value="Genomic_DNA"/>
</dbReference>
<name>A0A444JGC0_9BACT</name>
<dbReference type="AlphaFoldDB" id="A0A444JGC0"/>
<accession>A0A444JGC0</accession>
<proteinExistence type="inferred from homology"/>
<comment type="subcellular location">
    <subcellularLocation>
        <location evidence="7">Cell membrane</location>
        <topology evidence="7">Multi-pass membrane protein</topology>
    </subcellularLocation>
    <subcellularLocation>
        <location evidence="1">Membrane</location>
    </subcellularLocation>
</comment>
<keyword evidence="7" id="KW-0520">NAD</keyword>
<dbReference type="GO" id="GO:0030964">
    <property type="term" value="C:NADH dehydrogenase complex"/>
    <property type="evidence" value="ECO:0007669"/>
    <property type="project" value="TreeGrafter"/>
</dbReference>
<keyword evidence="4 7" id="KW-0812">Transmembrane</keyword>
<evidence type="ECO:0000313" key="10">
    <source>
        <dbReference type="Proteomes" id="UP000288892"/>
    </source>
</evidence>
<comment type="similarity">
    <text evidence="2 7">Belongs to the complex I subunit 3 family.</text>
</comment>
<gene>
    <name evidence="9" type="ORF">VU01_103810</name>
</gene>
<evidence type="ECO:0000313" key="9">
    <source>
        <dbReference type="EMBL" id="RWX52125.1"/>
    </source>
</evidence>
<reference evidence="9 10" key="1">
    <citation type="submission" date="2017-01" db="EMBL/GenBank/DDBJ databases">
        <title>The cable genome- insights into the physiology and evolution of filamentous bacteria capable of sulfide oxidation via long distance electron transfer.</title>
        <authorList>
            <person name="Schreiber L."/>
            <person name="Bjerg J.T."/>
            <person name="Boggild A."/>
            <person name="Van De Vossenberg J."/>
            <person name="Meysman F."/>
            <person name="Nielsen L.P."/>
            <person name="Schramm A."/>
            <person name="Kjeldsen K.U."/>
        </authorList>
    </citation>
    <scope>NUCLEOTIDE SEQUENCE [LARGE SCALE GENOMIC DNA]</scope>
    <source>
        <strain evidence="9">A5</strain>
    </source>
</reference>
<dbReference type="Proteomes" id="UP000288892">
    <property type="component" value="Unassembled WGS sequence"/>
</dbReference>
<dbReference type="EC" id="7.1.1.-" evidence="7"/>
<dbReference type="PANTHER" id="PTHR11058:SF9">
    <property type="entry name" value="NADH-UBIQUINONE OXIDOREDUCTASE CHAIN 3"/>
    <property type="match status" value="1"/>
</dbReference>
<feature type="transmembrane region" description="Helical" evidence="8">
    <location>
        <begin position="99"/>
        <end position="119"/>
    </location>
</feature>
<keyword evidence="6 8" id="KW-0472">Membrane</keyword>
<keyword evidence="7" id="KW-0874">Quinone</keyword>
<comment type="caution">
    <text evidence="9">The sequence shown here is derived from an EMBL/GenBank/DDBJ whole genome shotgun (WGS) entry which is preliminary data.</text>
</comment>